<sequence length="167" mass="17092">MERSTEAGFTGAVILGLRDGRRIRLPAVWRPGQGSEYLVGSLSHLSDGLPAGSVSVRGQLSGLDRLLKVGRGAMSSQDGLLGLSPPRPLREVELRLTLPGLDVVLRPRCTILQDGPDAAGGLEVHLMTADGGAVELSLTDVLPPPGEASAAGPSRPGTTGGQGGGCR</sequence>
<accession>A0A919L2W9</accession>
<dbReference type="RefSeq" id="WP_190214550.1">
    <property type="nucleotide sequence ID" value="NZ_BNBO01000055.1"/>
</dbReference>
<feature type="compositionally biased region" description="Gly residues" evidence="1">
    <location>
        <begin position="158"/>
        <end position="167"/>
    </location>
</feature>
<name>A0A919L2W9_9ACTN</name>
<evidence type="ECO:0000256" key="1">
    <source>
        <dbReference type="SAM" id="MobiDB-lite"/>
    </source>
</evidence>
<proteinExistence type="predicted"/>
<feature type="compositionally biased region" description="Low complexity" evidence="1">
    <location>
        <begin position="147"/>
        <end position="157"/>
    </location>
</feature>
<dbReference type="EMBL" id="BNBO01000055">
    <property type="protein sequence ID" value="GHH81927.1"/>
    <property type="molecule type" value="Genomic_DNA"/>
</dbReference>
<dbReference type="Proteomes" id="UP000617734">
    <property type="component" value="Unassembled WGS sequence"/>
</dbReference>
<reference evidence="2" key="2">
    <citation type="submission" date="2020-09" db="EMBL/GenBank/DDBJ databases">
        <authorList>
            <person name="Sun Q."/>
            <person name="Ohkuma M."/>
        </authorList>
    </citation>
    <scope>NUCLEOTIDE SEQUENCE</scope>
    <source>
        <strain evidence="2">JCM 4646</strain>
    </source>
</reference>
<dbReference type="AlphaFoldDB" id="A0A919L2W9"/>
<gene>
    <name evidence="2" type="ORF">GCM10018781_65570</name>
</gene>
<organism evidence="2 3">
    <name type="scientific">Kitasatospora indigofera</name>
    <dbReference type="NCBI Taxonomy" id="67307"/>
    <lineage>
        <taxon>Bacteria</taxon>
        <taxon>Bacillati</taxon>
        <taxon>Actinomycetota</taxon>
        <taxon>Actinomycetes</taxon>
        <taxon>Kitasatosporales</taxon>
        <taxon>Streptomycetaceae</taxon>
        <taxon>Kitasatospora</taxon>
    </lineage>
</organism>
<dbReference type="GeneID" id="95356844"/>
<protein>
    <submittedName>
        <fullName evidence="2">Uncharacterized protein</fullName>
    </submittedName>
</protein>
<evidence type="ECO:0000313" key="3">
    <source>
        <dbReference type="Proteomes" id="UP000617734"/>
    </source>
</evidence>
<comment type="caution">
    <text evidence="2">The sequence shown here is derived from an EMBL/GenBank/DDBJ whole genome shotgun (WGS) entry which is preliminary data.</text>
</comment>
<evidence type="ECO:0000313" key="2">
    <source>
        <dbReference type="EMBL" id="GHH81927.1"/>
    </source>
</evidence>
<feature type="region of interest" description="Disordered" evidence="1">
    <location>
        <begin position="141"/>
        <end position="167"/>
    </location>
</feature>
<keyword evidence="3" id="KW-1185">Reference proteome</keyword>
<reference evidence="2" key="1">
    <citation type="journal article" date="2014" name="Int. J. Syst. Evol. Microbiol.">
        <title>Complete genome sequence of Corynebacterium casei LMG S-19264T (=DSM 44701T), isolated from a smear-ripened cheese.</title>
        <authorList>
            <consortium name="US DOE Joint Genome Institute (JGI-PGF)"/>
            <person name="Walter F."/>
            <person name="Albersmeier A."/>
            <person name="Kalinowski J."/>
            <person name="Ruckert C."/>
        </authorList>
    </citation>
    <scope>NUCLEOTIDE SEQUENCE</scope>
    <source>
        <strain evidence="2">JCM 4646</strain>
    </source>
</reference>